<comment type="caution">
    <text evidence="4">The sequence shown here is derived from an EMBL/GenBank/DDBJ whole genome shotgun (WGS) entry which is preliminary data.</text>
</comment>
<sequence>MTQRLANLRILVADDQVDVARTLCRPLHKEGARLRFAADGHTALQEIDTHPFDLLLIDMKMPPEEWGGLWLLRQLKERKCRIPNLVLSGEGSKQQVIEALRLDAVDWVVKDTAGEELLDRCAATVADRLGESLELATHRLPTPLAQRFAKYARATDPDKKIREGLHTLESILRFAAILGLSSTPPAPLRGITPDRLAAPSMGTWFDICTALAIRPDTDSEFRRVHSWITPERADHQPVQRLISVRNALAHGRDTPTPDQADQLDQLLRRFAHRAASSWCADLVVPTSMTYDGDRYTLEVLTLQGVGRPAPNTVSTPTPVITGQPILASREGTLLSLAPWLLAHTEPATGAVSCLQFDGLQRAKEGLTSDTPFRYARTDDGRGLPSVHHAQARWLTLSQWT</sequence>
<dbReference type="GO" id="GO:0005829">
    <property type="term" value="C:cytosol"/>
    <property type="evidence" value="ECO:0007669"/>
    <property type="project" value="TreeGrafter"/>
</dbReference>
<evidence type="ECO:0000256" key="2">
    <source>
        <dbReference type="PROSITE-ProRule" id="PRU00169"/>
    </source>
</evidence>
<dbReference type="SUPFAM" id="SSF52172">
    <property type="entry name" value="CheY-like"/>
    <property type="match status" value="1"/>
</dbReference>
<dbReference type="GO" id="GO:0032993">
    <property type="term" value="C:protein-DNA complex"/>
    <property type="evidence" value="ECO:0007669"/>
    <property type="project" value="TreeGrafter"/>
</dbReference>
<proteinExistence type="predicted"/>
<dbReference type="Pfam" id="PF00072">
    <property type="entry name" value="Response_reg"/>
    <property type="match status" value="1"/>
</dbReference>
<dbReference type="PROSITE" id="PS50110">
    <property type="entry name" value="RESPONSE_REGULATORY"/>
    <property type="match status" value="1"/>
</dbReference>
<organism evidence="4 5">
    <name type="scientific">Streptomyces humidus</name>
    <dbReference type="NCBI Taxonomy" id="52259"/>
    <lineage>
        <taxon>Bacteria</taxon>
        <taxon>Bacillati</taxon>
        <taxon>Actinomycetota</taxon>
        <taxon>Actinomycetes</taxon>
        <taxon>Kitasatosporales</taxon>
        <taxon>Streptomycetaceae</taxon>
        <taxon>Streptomyces</taxon>
    </lineage>
</organism>
<dbReference type="RefSeq" id="WP_190154551.1">
    <property type="nucleotide sequence ID" value="NZ_BMTL01000094.1"/>
</dbReference>
<reference evidence="4" key="1">
    <citation type="journal article" date="2014" name="Int. J. Syst. Evol. Microbiol.">
        <title>Complete genome sequence of Corynebacterium casei LMG S-19264T (=DSM 44701T), isolated from a smear-ripened cheese.</title>
        <authorList>
            <consortium name="US DOE Joint Genome Institute (JGI-PGF)"/>
            <person name="Walter F."/>
            <person name="Albersmeier A."/>
            <person name="Kalinowski J."/>
            <person name="Ruckert C."/>
        </authorList>
    </citation>
    <scope>NUCLEOTIDE SEQUENCE</scope>
    <source>
        <strain evidence="4">JCM 4386</strain>
    </source>
</reference>
<dbReference type="EMBL" id="BMTL01000094">
    <property type="protein sequence ID" value="GGS32851.1"/>
    <property type="molecule type" value="Genomic_DNA"/>
</dbReference>
<accession>A0A918GHG4</accession>
<evidence type="ECO:0000313" key="4">
    <source>
        <dbReference type="EMBL" id="GGS32851.1"/>
    </source>
</evidence>
<feature type="modified residue" description="4-aspartylphosphate" evidence="2">
    <location>
        <position position="58"/>
    </location>
</feature>
<dbReference type="InterPro" id="IPR011006">
    <property type="entry name" value="CheY-like_superfamily"/>
</dbReference>
<dbReference type="Proteomes" id="UP000606194">
    <property type="component" value="Unassembled WGS sequence"/>
</dbReference>
<keyword evidence="2" id="KW-0597">Phosphoprotein</keyword>
<evidence type="ECO:0000256" key="1">
    <source>
        <dbReference type="ARBA" id="ARBA00023125"/>
    </source>
</evidence>
<feature type="domain" description="Response regulatory" evidence="3">
    <location>
        <begin position="9"/>
        <end position="125"/>
    </location>
</feature>
<protein>
    <recommendedName>
        <fullName evidence="3">Response regulatory domain-containing protein</fullName>
    </recommendedName>
</protein>
<dbReference type="InterPro" id="IPR039420">
    <property type="entry name" value="WalR-like"/>
</dbReference>
<dbReference type="GO" id="GO:0000976">
    <property type="term" value="F:transcription cis-regulatory region binding"/>
    <property type="evidence" value="ECO:0007669"/>
    <property type="project" value="TreeGrafter"/>
</dbReference>
<gene>
    <name evidence="4" type="ORF">GCM10010269_83610</name>
</gene>
<dbReference type="AlphaFoldDB" id="A0A918GHG4"/>
<reference evidence="4" key="2">
    <citation type="submission" date="2020-09" db="EMBL/GenBank/DDBJ databases">
        <authorList>
            <person name="Sun Q."/>
            <person name="Ohkuma M."/>
        </authorList>
    </citation>
    <scope>NUCLEOTIDE SEQUENCE</scope>
    <source>
        <strain evidence="4">JCM 4386</strain>
    </source>
</reference>
<keyword evidence="1" id="KW-0238">DNA-binding</keyword>
<dbReference type="GO" id="GO:0000156">
    <property type="term" value="F:phosphorelay response regulator activity"/>
    <property type="evidence" value="ECO:0007669"/>
    <property type="project" value="TreeGrafter"/>
</dbReference>
<dbReference type="Gene3D" id="3.40.50.2300">
    <property type="match status" value="1"/>
</dbReference>
<dbReference type="CDD" id="cd00156">
    <property type="entry name" value="REC"/>
    <property type="match status" value="1"/>
</dbReference>
<name>A0A918GHG4_9ACTN</name>
<dbReference type="InterPro" id="IPR001789">
    <property type="entry name" value="Sig_transdc_resp-reg_receiver"/>
</dbReference>
<evidence type="ECO:0000313" key="5">
    <source>
        <dbReference type="Proteomes" id="UP000606194"/>
    </source>
</evidence>
<dbReference type="GO" id="GO:0006355">
    <property type="term" value="P:regulation of DNA-templated transcription"/>
    <property type="evidence" value="ECO:0007669"/>
    <property type="project" value="TreeGrafter"/>
</dbReference>
<dbReference type="PANTHER" id="PTHR48111:SF50">
    <property type="entry name" value="KDP OPERON TRANSCRIPTIONAL REGULATORY PROTEIN KDPE"/>
    <property type="match status" value="1"/>
</dbReference>
<evidence type="ECO:0000259" key="3">
    <source>
        <dbReference type="PROSITE" id="PS50110"/>
    </source>
</evidence>
<dbReference type="SMART" id="SM00448">
    <property type="entry name" value="REC"/>
    <property type="match status" value="1"/>
</dbReference>
<keyword evidence="5" id="KW-1185">Reference proteome</keyword>
<dbReference type="PANTHER" id="PTHR48111">
    <property type="entry name" value="REGULATOR OF RPOS"/>
    <property type="match status" value="1"/>
</dbReference>